<sequence length="388" mass="41529">MSSSSQGRIKPLSATPVLPIACLLAVGMIFGLTYGLSAPLFTLELFDRGYGAQIIAANAMMHAVGVLSVAPFLPRIAAHFGPRRPLVLALGVIASVLVLLPVVPSIWFWFPLRLALGCATEILLILSESWLNQITADQTRTRTMGLYSSMLSLGFALGPLILAVAGRHGFTPYAISAGFVLTALVLVCMPWMHAPALKRATHSGLWRYITLAPIAIGITLLMAMLEAAGSSFLTLYAIRNGWTEQAATLLLSVMLLGAITLQFPLGWLGDRMNRRHLMIGLGVASCLGALLWPLGITHQPWAYVLLFVWDGLFAAIYTLAMSVVGSRFSGGDLVSIYATTSVAWGLGAFIGPEMAGTAIDISRHGLPYFVSLACGLFTLLPIFLRKSA</sequence>
<dbReference type="PATRIC" id="fig|446692.3.peg.2944"/>
<dbReference type="Gene3D" id="1.20.1250.20">
    <property type="entry name" value="MFS general substrate transporter like domains"/>
    <property type="match status" value="2"/>
</dbReference>
<name>A0A0U5F106_9PROT</name>
<dbReference type="InterPro" id="IPR036259">
    <property type="entry name" value="MFS_trans_sf"/>
</dbReference>
<feature type="transmembrane region" description="Helical" evidence="7">
    <location>
        <begin position="277"/>
        <end position="295"/>
    </location>
</feature>
<feature type="transmembrane region" description="Helical" evidence="7">
    <location>
        <begin position="205"/>
        <end position="225"/>
    </location>
</feature>
<evidence type="ECO:0000256" key="7">
    <source>
        <dbReference type="SAM" id="Phobius"/>
    </source>
</evidence>
<feature type="transmembrane region" description="Helical" evidence="7">
    <location>
        <begin position="54"/>
        <end position="74"/>
    </location>
</feature>
<feature type="transmembrane region" description="Helical" evidence="7">
    <location>
        <begin position="365"/>
        <end position="384"/>
    </location>
</feature>
<keyword evidence="4 7" id="KW-0812">Transmembrane</keyword>
<gene>
    <name evidence="8" type="ORF">ASN_2802</name>
</gene>
<feature type="transmembrane region" description="Helical" evidence="7">
    <location>
        <begin position="144"/>
        <end position="164"/>
    </location>
</feature>
<feature type="transmembrane region" description="Helical" evidence="7">
    <location>
        <begin position="170"/>
        <end position="193"/>
    </location>
</feature>
<feature type="transmembrane region" description="Helical" evidence="7">
    <location>
        <begin position="86"/>
        <end position="108"/>
    </location>
</feature>
<evidence type="ECO:0000256" key="2">
    <source>
        <dbReference type="ARBA" id="ARBA00022448"/>
    </source>
</evidence>
<keyword evidence="2" id="KW-0813">Transport</keyword>
<dbReference type="Pfam" id="PF07690">
    <property type="entry name" value="MFS_1"/>
    <property type="match status" value="1"/>
</dbReference>
<evidence type="ECO:0000256" key="4">
    <source>
        <dbReference type="ARBA" id="ARBA00022692"/>
    </source>
</evidence>
<dbReference type="CDD" id="cd17477">
    <property type="entry name" value="MFS_YcaD_like"/>
    <property type="match status" value="1"/>
</dbReference>
<feature type="transmembrane region" description="Helical" evidence="7">
    <location>
        <begin position="301"/>
        <end position="324"/>
    </location>
</feature>
<dbReference type="Proteomes" id="UP000056109">
    <property type="component" value="Chromosome I"/>
</dbReference>
<dbReference type="InterPro" id="IPR047200">
    <property type="entry name" value="MFS_YcaD-like"/>
</dbReference>
<feature type="transmembrane region" description="Helical" evidence="7">
    <location>
        <begin position="336"/>
        <end position="359"/>
    </location>
</feature>
<organism evidence="8 9">
    <name type="scientific">Acetobacter senegalensis</name>
    <dbReference type="NCBI Taxonomy" id="446692"/>
    <lineage>
        <taxon>Bacteria</taxon>
        <taxon>Pseudomonadati</taxon>
        <taxon>Pseudomonadota</taxon>
        <taxon>Alphaproteobacteria</taxon>
        <taxon>Acetobacterales</taxon>
        <taxon>Acetobacteraceae</taxon>
        <taxon>Acetobacter</taxon>
    </lineage>
</organism>
<dbReference type="KEGG" id="asz:ASN_2802"/>
<feature type="transmembrane region" description="Helical" evidence="7">
    <location>
        <begin position="114"/>
        <end position="132"/>
    </location>
</feature>
<evidence type="ECO:0000256" key="6">
    <source>
        <dbReference type="ARBA" id="ARBA00023136"/>
    </source>
</evidence>
<proteinExistence type="predicted"/>
<keyword evidence="5 7" id="KW-1133">Transmembrane helix</keyword>
<feature type="transmembrane region" description="Helical" evidence="7">
    <location>
        <begin position="12"/>
        <end position="34"/>
    </location>
</feature>
<reference evidence="9" key="1">
    <citation type="submission" date="2014-09" db="EMBL/GenBank/DDBJ databases">
        <authorList>
            <person name="Illeghems K.G."/>
        </authorList>
    </citation>
    <scope>NUCLEOTIDE SEQUENCE [LARGE SCALE GENOMIC DNA]</scope>
    <source>
        <strain evidence="9">108B</strain>
    </source>
</reference>
<evidence type="ECO:0000313" key="8">
    <source>
        <dbReference type="EMBL" id="CEF42065.1"/>
    </source>
</evidence>
<dbReference type="PANTHER" id="PTHR23521">
    <property type="entry name" value="TRANSPORTER MFS SUPERFAMILY"/>
    <property type="match status" value="1"/>
</dbReference>
<evidence type="ECO:0000313" key="9">
    <source>
        <dbReference type="Proteomes" id="UP000056109"/>
    </source>
</evidence>
<keyword evidence="3" id="KW-1003">Cell membrane</keyword>
<dbReference type="RefSeq" id="WP_082666684.1">
    <property type="nucleotide sequence ID" value="NZ_JAIMFT010000005.1"/>
</dbReference>
<dbReference type="InterPro" id="IPR011701">
    <property type="entry name" value="MFS"/>
</dbReference>
<evidence type="ECO:0000256" key="3">
    <source>
        <dbReference type="ARBA" id="ARBA00022475"/>
    </source>
</evidence>
<evidence type="ECO:0000256" key="5">
    <source>
        <dbReference type="ARBA" id="ARBA00022989"/>
    </source>
</evidence>
<keyword evidence="9" id="KW-1185">Reference proteome</keyword>
<accession>A0A0U5F106</accession>
<dbReference type="EMBL" id="LN606600">
    <property type="protein sequence ID" value="CEF42065.1"/>
    <property type="molecule type" value="Genomic_DNA"/>
</dbReference>
<dbReference type="SUPFAM" id="SSF103473">
    <property type="entry name" value="MFS general substrate transporter"/>
    <property type="match status" value="1"/>
</dbReference>
<dbReference type="GeneID" id="34783774"/>
<feature type="transmembrane region" description="Helical" evidence="7">
    <location>
        <begin position="245"/>
        <end position="265"/>
    </location>
</feature>
<evidence type="ECO:0000256" key="1">
    <source>
        <dbReference type="ARBA" id="ARBA00004651"/>
    </source>
</evidence>
<dbReference type="AlphaFoldDB" id="A0A0U5F106"/>
<keyword evidence="6 7" id="KW-0472">Membrane</keyword>
<comment type="subcellular location">
    <subcellularLocation>
        <location evidence="1">Cell membrane</location>
        <topology evidence="1">Multi-pass membrane protein</topology>
    </subcellularLocation>
</comment>
<protein>
    <submittedName>
        <fullName evidence="8">Major facilitator transporter</fullName>
    </submittedName>
</protein>
<dbReference type="PANTHER" id="PTHR23521:SF2">
    <property type="entry name" value="TRANSPORTER MFS SUPERFAMILY"/>
    <property type="match status" value="1"/>
</dbReference>
<dbReference type="GO" id="GO:0022857">
    <property type="term" value="F:transmembrane transporter activity"/>
    <property type="evidence" value="ECO:0007669"/>
    <property type="project" value="InterPro"/>
</dbReference>
<dbReference type="GO" id="GO:0005886">
    <property type="term" value="C:plasma membrane"/>
    <property type="evidence" value="ECO:0007669"/>
    <property type="project" value="UniProtKB-SubCell"/>
</dbReference>